<sequence length="108" mass="12553">MAKQILYKRIGLVQRKKSMTREQFLDHWLNTHAELCKKLPGMRRYSVNLLEPGRFPNFPYDGFSELWFDSEEALNAALKSPEGVTLMADLPNFVEKIEGLVVEDHLML</sequence>
<reference evidence="2" key="1">
    <citation type="journal article" date="2012" name="J. Microbiol. Biotechnol.">
        <title>Ramlibacter ginsenosidimutans sp. nov., with ginsenoside-converting activity.</title>
        <authorList>
            <person name="Wang L."/>
            <person name="An D.S."/>
            <person name="Kim S.G."/>
            <person name="Jin F.X."/>
            <person name="Kim S.C."/>
            <person name="Lee S.T."/>
            <person name="Im W.T."/>
        </authorList>
    </citation>
    <scope>NUCLEOTIDE SEQUENCE</scope>
    <source>
        <strain evidence="2">KACC 17527</strain>
    </source>
</reference>
<reference evidence="2" key="2">
    <citation type="submission" date="2021-01" db="EMBL/GenBank/DDBJ databases">
        <authorList>
            <person name="Kang M."/>
        </authorList>
    </citation>
    <scope>NUCLEOTIDE SEQUENCE</scope>
    <source>
        <strain evidence="2">KACC 17527</strain>
    </source>
</reference>
<protein>
    <submittedName>
        <fullName evidence="2">EthD family reductase</fullName>
    </submittedName>
</protein>
<dbReference type="Proteomes" id="UP000630528">
    <property type="component" value="Unassembled WGS sequence"/>
</dbReference>
<organism evidence="2 3">
    <name type="scientific">Ramlibacter ginsenosidimutans</name>
    <dbReference type="NCBI Taxonomy" id="502333"/>
    <lineage>
        <taxon>Bacteria</taxon>
        <taxon>Pseudomonadati</taxon>
        <taxon>Pseudomonadota</taxon>
        <taxon>Betaproteobacteria</taxon>
        <taxon>Burkholderiales</taxon>
        <taxon>Comamonadaceae</taxon>
        <taxon>Ramlibacter</taxon>
    </lineage>
</organism>
<keyword evidence="3" id="KW-1185">Reference proteome</keyword>
<comment type="caution">
    <text evidence="2">The sequence shown here is derived from an EMBL/GenBank/DDBJ whole genome shotgun (WGS) entry which is preliminary data.</text>
</comment>
<accession>A0A934TSP2</accession>
<dbReference type="RefSeq" id="WP_201171113.1">
    <property type="nucleotide sequence ID" value="NZ_JAEPWM010000004.1"/>
</dbReference>
<proteinExistence type="predicted"/>
<dbReference type="GO" id="GO:0016491">
    <property type="term" value="F:oxidoreductase activity"/>
    <property type="evidence" value="ECO:0007669"/>
    <property type="project" value="InterPro"/>
</dbReference>
<gene>
    <name evidence="2" type="ORF">JJB11_12190</name>
</gene>
<evidence type="ECO:0000313" key="2">
    <source>
        <dbReference type="EMBL" id="MBK6006851.1"/>
    </source>
</evidence>
<dbReference type="InterPro" id="IPR009799">
    <property type="entry name" value="EthD_dom"/>
</dbReference>
<evidence type="ECO:0000313" key="3">
    <source>
        <dbReference type="Proteomes" id="UP000630528"/>
    </source>
</evidence>
<dbReference type="SUPFAM" id="SSF54909">
    <property type="entry name" value="Dimeric alpha+beta barrel"/>
    <property type="match status" value="1"/>
</dbReference>
<name>A0A934TSP2_9BURK</name>
<feature type="domain" description="EthD" evidence="1">
    <location>
        <begin position="16"/>
        <end position="96"/>
    </location>
</feature>
<evidence type="ECO:0000259" key="1">
    <source>
        <dbReference type="Pfam" id="PF07110"/>
    </source>
</evidence>
<dbReference type="NCBIfam" id="TIGR02118">
    <property type="entry name" value="EthD family reductase"/>
    <property type="match status" value="1"/>
</dbReference>
<dbReference type="InterPro" id="IPR011008">
    <property type="entry name" value="Dimeric_a/b-barrel"/>
</dbReference>
<dbReference type="AlphaFoldDB" id="A0A934TSP2"/>
<dbReference type="Gene3D" id="3.30.70.100">
    <property type="match status" value="1"/>
</dbReference>
<dbReference type="EMBL" id="JAEPWM010000004">
    <property type="protein sequence ID" value="MBK6006851.1"/>
    <property type="molecule type" value="Genomic_DNA"/>
</dbReference>
<dbReference type="Pfam" id="PF07110">
    <property type="entry name" value="EthD"/>
    <property type="match status" value="1"/>
</dbReference>